<organism evidence="1">
    <name type="scientific">Medicago truncatula</name>
    <name type="common">Barrel medic</name>
    <name type="synonym">Medicago tribuloides</name>
    <dbReference type="NCBI Taxonomy" id="3880"/>
    <lineage>
        <taxon>Eukaryota</taxon>
        <taxon>Viridiplantae</taxon>
        <taxon>Streptophyta</taxon>
        <taxon>Embryophyta</taxon>
        <taxon>Tracheophyta</taxon>
        <taxon>Spermatophyta</taxon>
        <taxon>Magnoliopsida</taxon>
        <taxon>eudicotyledons</taxon>
        <taxon>Gunneridae</taxon>
        <taxon>Pentapetalae</taxon>
        <taxon>rosids</taxon>
        <taxon>fabids</taxon>
        <taxon>Fabales</taxon>
        <taxon>Fabaceae</taxon>
        <taxon>Papilionoideae</taxon>
        <taxon>50 kb inversion clade</taxon>
        <taxon>NPAAA clade</taxon>
        <taxon>Hologalegina</taxon>
        <taxon>IRL clade</taxon>
        <taxon>Trifolieae</taxon>
        <taxon>Medicago</taxon>
    </lineage>
</organism>
<dbReference type="Proteomes" id="UP000265566">
    <property type="component" value="Chromosome 8"/>
</dbReference>
<accession>A0A396GCD4</accession>
<proteinExistence type="predicted"/>
<reference evidence="1" key="1">
    <citation type="journal article" date="2018" name="Nat. Plants">
        <title>Whole-genome landscape of Medicago truncatula symbiotic genes.</title>
        <authorList>
            <person name="Pecrix Y."/>
            <person name="Gamas P."/>
            <person name="Carrere S."/>
        </authorList>
    </citation>
    <scope>NUCLEOTIDE SEQUENCE</scope>
    <source>
        <tissue evidence="1">Leaves</tissue>
    </source>
</reference>
<evidence type="ECO:0000313" key="1">
    <source>
        <dbReference type="EMBL" id="RHN38930.1"/>
    </source>
</evidence>
<sequence length="51" mass="5963">MFKASRCESWRTKRGGSWDMVGVFWGKIHGDEKHMSRESIVSNLGEFDRTE</sequence>
<dbReference type="Gramene" id="rna44907">
    <property type="protein sequence ID" value="RHN38930.1"/>
    <property type="gene ID" value="gene44907"/>
</dbReference>
<comment type="caution">
    <text evidence="1">The sequence shown here is derived from an EMBL/GenBank/DDBJ whole genome shotgun (WGS) entry which is preliminary data.</text>
</comment>
<name>A0A396GCD4_MEDTR</name>
<protein>
    <submittedName>
        <fullName evidence="1">Uncharacterized protein</fullName>
    </submittedName>
</protein>
<dbReference type="EMBL" id="PSQE01000008">
    <property type="protein sequence ID" value="RHN38930.1"/>
    <property type="molecule type" value="Genomic_DNA"/>
</dbReference>
<dbReference type="AlphaFoldDB" id="A0A396GCD4"/>
<gene>
    <name evidence="1" type="ORF">MtrunA17_Chr8g0338401</name>
</gene>